<proteinExistence type="predicted"/>
<organism evidence="3 4">
    <name type="scientific">Ficus carica</name>
    <name type="common">Common fig</name>
    <dbReference type="NCBI Taxonomy" id="3494"/>
    <lineage>
        <taxon>Eukaryota</taxon>
        <taxon>Viridiplantae</taxon>
        <taxon>Streptophyta</taxon>
        <taxon>Embryophyta</taxon>
        <taxon>Tracheophyta</taxon>
        <taxon>Spermatophyta</taxon>
        <taxon>Magnoliopsida</taxon>
        <taxon>eudicotyledons</taxon>
        <taxon>Gunneridae</taxon>
        <taxon>Pentapetalae</taxon>
        <taxon>rosids</taxon>
        <taxon>fabids</taxon>
        <taxon>Rosales</taxon>
        <taxon>Moraceae</taxon>
        <taxon>Ficeae</taxon>
        <taxon>Ficus</taxon>
    </lineage>
</organism>
<feature type="compositionally biased region" description="Basic residues" evidence="1">
    <location>
        <begin position="329"/>
        <end position="340"/>
    </location>
</feature>
<accession>A0AA88CQW3</accession>
<feature type="region of interest" description="Disordered" evidence="1">
    <location>
        <begin position="316"/>
        <end position="340"/>
    </location>
</feature>
<dbReference type="AlphaFoldDB" id="A0AA88CQW3"/>
<reference evidence="3" key="1">
    <citation type="submission" date="2023-07" db="EMBL/GenBank/DDBJ databases">
        <title>draft genome sequence of fig (Ficus carica).</title>
        <authorList>
            <person name="Takahashi T."/>
            <person name="Nishimura K."/>
        </authorList>
    </citation>
    <scope>NUCLEOTIDE SEQUENCE</scope>
</reference>
<feature type="region of interest" description="Disordered" evidence="1">
    <location>
        <begin position="75"/>
        <end position="105"/>
    </location>
</feature>
<dbReference type="PANTHER" id="PTHR31973:SF187">
    <property type="entry name" value="MUTATOR TRANSPOSASE MUDRA PROTEIN"/>
    <property type="match status" value="1"/>
</dbReference>
<feature type="region of interest" description="Disordered" evidence="1">
    <location>
        <begin position="126"/>
        <end position="164"/>
    </location>
</feature>
<dbReference type="Proteomes" id="UP001187192">
    <property type="component" value="Unassembled WGS sequence"/>
</dbReference>
<evidence type="ECO:0000313" key="4">
    <source>
        <dbReference type="Proteomes" id="UP001187192"/>
    </source>
</evidence>
<gene>
    <name evidence="3" type="ORF">TIFTF001_003220</name>
</gene>
<keyword evidence="4" id="KW-1185">Reference proteome</keyword>
<feature type="compositionally biased region" description="Basic residues" evidence="1">
    <location>
        <begin position="88"/>
        <end position="97"/>
    </location>
</feature>
<dbReference type="PANTHER" id="PTHR31973">
    <property type="entry name" value="POLYPROTEIN, PUTATIVE-RELATED"/>
    <property type="match status" value="1"/>
</dbReference>
<name>A0AA88CQW3_FICCA</name>
<comment type="caution">
    <text evidence="3">The sequence shown here is derived from an EMBL/GenBank/DDBJ whole genome shotgun (WGS) entry which is preliminary data.</text>
</comment>
<feature type="compositionally biased region" description="Basic and acidic residues" evidence="1">
    <location>
        <begin position="1"/>
        <end position="17"/>
    </location>
</feature>
<protein>
    <recommendedName>
        <fullName evidence="2">Transposase MuDR plant domain-containing protein</fullName>
    </recommendedName>
</protein>
<dbReference type="InterPro" id="IPR004332">
    <property type="entry name" value="Transposase_MuDR"/>
</dbReference>
<feature type="region of interest" description="Disordered" evidence="1">
    <location>
        <begin position="1"/>
        <end position="33"/>
    </location>
</feature>
<evidence type="ECO:0000256" key="1">
    <source>
        <dbReference type="SAM" id="MobiDB-lite"/>
    </source>
</evidence>
<evidence type="ECO:0000313" key="3">
    <source>
        <dbReference type="EMBL" id="GMN31328.1"/>
    </source>
</evidence>
<dbReference type="Pfam" id="PF03108">
    <property type="entry name" value="DBD_Tnp_Mut"/>
    <property type="match status" value="1"/>
</dbReference>
<evidence type="ECO:0000259" key="2">
    <source>
        <dbReference type="Pfam" id="PF03108"/>
    </source>
</evidence>
<feature type="compositionally biased region" description="Basic and acidic residues" evidence="1">
    <location>
        <begin position="126"/>
        <end position="141"/>
    </location>
</feature>
<sequence length="340" mass="39081">MSIAEERSVSGEGEKFQRSVSSTRNVCEGKTGKRERGISVLVPELTTTNGGSPERATRLWCDLFATEGRRRRRSELAIWSTPASSRGGRIRRKKKKKTTDLGSRTLDSTFGGRTWEWTRMQRMMIGKDERASRQEDCDTEKLLTTSSESEDGELRRKVRRRKTQEYNPEVDNQNPVFCAGLLFPTGETLKWAIKEYAIKHRRDVKLVKNDKKRIRARCQSDCSWQLYAAVERFLGQFQANPSWNEAGLKQVLGEVTKVDVTKWKFYKTRRIAQKIIEGSMKEQHAMLGDYYEELRSANPGSRILKSLKFLVQEKAGSSAPQPSWVPLHSHPKYKTRSANK</sequence>
<feature type="domain" description="Transposase MuDR plant" evidence="2">
    <location>
        <begin position="179"/>
        <end position="238"/>
    </location>
</feature>
<dbReference type="EMBL" id="BTGU01000003">
    <property type="protein sequence ID" value="GMN31328.1"/>
    <property type="molecule type" value="Genomic_DNA"/>
</dbReference>